<reference evidence="1 2" key="1">
    <citation type="journal article" date="2009" name="Nat. Genet.">
        <title>The genome of the cucumber, Cucumis sativus L.</title>
        <authorList>
            <person name="Huang S."/>
            <person name="Li R."/>
            <person name="Zhang Z."/>
            <person name="Li L."/>
            <person name="Gu X."/>
            <person name="Fan W."/>
            <person name="Lucas W.J."/>
            <person name="Wang X."/>
            <person name="Xie B."/>
            <person name="Ni P."/>
            <person name="Ren Y."/>
            <person name="Zhu H."/>
            <person name="Li J."/>
            <person name="Lin K."/>
            <person name="Jin W."/>
            <person name="Fei Z."/>
            <person name="Li G."/>
            <person name="Staub J."/>
            <person name="Kilian A."/>
            <person name="van der Vossen E.A."/>
            <person name="Wu Y."/>
            <person name="Guo J."/>
            <person name="He J."/>
            <person name="Jia Z."/>
            <person name="Ren Y."/>
            <person name="Tian G."/>
            <person name="Lu Y."/>
            <person name="Ruan J."/>
            <person name="Qian W."/>
            <person name="Wang M."/>
            <person name="Huang Q."/>
            <person name="Li B."/>
            <person name="Xuan Z."/>
            <person name="Cao J."/>
            <person name="Asan"/>
            <person name="Wu Z."/>
            <person name="Zhang J."/>
            <person name="Cai Q."/>
            <person name="Bai Y."/>
            <person name="Zhao B."/>
            <person name="Han Y."/>
            <person name="Li Y."/>
            <person name="Li X."/>
            <person name="Wang S."/>
            <person name="Shi Q."/>
            <person name="Liu S."/>
            <person name="Cho W.K."/>
            <person name="Kim J.Y."/>
            <person name="Xu Y."/>
            <person name="Heller-Uszynska K."/>
            <person name="Miao H."/>
            <person name="Cheng Z."/>
            <person name="Zhang S."/>
            <person name="Wu J."/>
            <person name="Yang Y."/>
            <person name="Kang H."/>
            <person name="Li M."/>
            <person name="Liang H."/>
            <person name="Ren X."/>
            <person name="Shi Z."/>
            <person name="Wen M."/>
            <person name="Jian M."/>
            <person name="Yang H."/>
            <person name="Zhang G."/>
            <person name="Yang Z."/>
            <person name="Chen R."/>
            <person name="Liu S."/>
            <person name="Li J."/>
            <person name="Ma L."/>
            <person name="Liu H."/>
            <person name="Zhou Y."/>
            <person name="Zhao J."/>
            <person name="Fang X."/>
            <person name="Li G."/>
            <person name="Fang L."/>
            <person name="Li Y."/>
            <person name="Liu D."/>
            <person name="Zheng H."/>
            <person name="Zhang Y."/>
            <person name="Qin N."/>
            <person name="Li Z."/>
            <person name="Yang G."/>
            <person name="Yang S."/>
            <person name="Bolund L."/>
            <person name="Kristiansen K."/>
            <person name="Zheng H."/>
            <person name="Li S."/>
            <person name="Zhang X."/>
            <person name="Yang H."/>
            <person name="Wang J."/>
            <person name="Sun R."/>
            <person name="Zhang B."/>
            <person name="Jiang S."/>
            <person name="Wang J."/>
            <person name="Du Y."/>
            <person name="Li S."/>
        </authorList>
    </citation>
    <scope>NUCLEOTIDE SEQUENCE [LARGE SCALE GENOMIC DNA]</scope>
    <source>
        <strain evidence="2">cv. 9930</strain>
    </source>
</reference>
<dbReference type="EMBL" id="CM002928">
    <property type="protein sequence ID" value="KGN44197.1"/>
    <property type="molecule type" value="Genomic_DNA"/>
</dbReference>
<reference evidence="1 2" key="4">
    <citation type="journal article" date="2011" name="BMC Genomics">
        <title>RNA-Seq improves annotation of protein-coding genes in the cucumber genome.</title>
        <authorList>
            <person name="Li Z."/>
            <person name="Zhang Z."/>
            <person name="Yan P."/>
            <person name="Huang S."/>
            <person name="Fei Z."/>
            <person name="Lin K."/>
        </authorList>
    </citation>
    <scope>NUCLEOTIDE SEQUENCE [LARGE SCALE GENOMIC DNA]</scope>
    <source>
        <strain evidence="2">cv. 9930</strain>
    </source>
</reference>
<reference evidence="1 2" key="2">
    <citation type="journal article" date="2009" name="PLoS ONE">
        <title>An integrated genetic and cytogenetic map of the cucumber genome.</title>
        <authorList>
            <person name="Ren Y."/>
            <person name="Zhang Z."/>
            <person name="Liu J."/>
            <person name="Staub J.E."/>
            <person name="Han Y."/>
            <person name="Cheng Z."/>
            <person name="Li X."/>
            <person name="Lu J."/>
            <person name="Miao H."/>
            <person name="Kang H."/>
            <person name="Xie B."/>
            <person name="Gu X."/>
            <person name="Wang X."/>
            <person name="Du Y."/>
            <person name="Jin W."/>
            <person name="Huang S."/>
        </authorList>
    </citation>
    <scope>NUCLEOTIDE SEQUENCE [LARGE SCALE GENOMIC DNA]</scope>
    <source>
        <strain evidence="2">cv. 9930</strain>
    </source>
</reference>
<proteinExistence type="predicted"/>
<accession>A0A0A0K7A2</accession>
<organism evidence="1 2">
    <name type="scientific">Cucumis sativus</name>
    <name type="common">Cucumber</name>
    <dbReference type="NCBI Taxonomy" id="3659"/>
    <lineage>
        <taxon>Eukaryota</taxon>
        <taxon>Viridiplantae</taxon>
        <taxon>Streptophyta</taxon>
        <taxon>Embryophyta</taxon>
        <taxon>Tracheophyta</taxon>
        <taxon>Spermatophyta</taxon>
        <taxon>Magnoliopsida</taxon>
        <taxon>eudicotyledons</taxon>
        <taxon>Gunneridae</taxon>
        <taxon>Pentapetalae</taxon>
        <taxon>rosids</taxon>
        <taxon>fabids</taxon>
        <taxon>Cucurbitales</taxon>
        <taxon>Cucurbitaceae</taxon>
        <taxon>Benincaseae</taxon>
        <taxon>Cucumis</taxon>
    </lineage>
</organism>
<evidence type="ECO:0000313" key="2">
    <source>
        <dbReference type="Proteomes" id="UP000029981"/>
    </source>
</evidence>
<evidence type="ECO:0000313" key="1">
    <source>
        <dbReference type="EMBL" id="KGN44197.1"/>
    </source>
</evidence>
<keyword evidence="2" id="KW-1185">Reference proteome</keyword>
<gene>
    <name evidence="1" type="ORF">Csa_7G219820</name>
</gene>
<protein>
    <submittedName>
        <fullName evidence="1">Uncharacterized protein</fullName>
    </submittedName>
</protein>
<name>A0A0A0K7A2_CUCSA</name>
<dbReference type="Gramene" id="KGN44197">
    <property type="protein sequence ID" value="KGN44197"/>
    <property type="gene ID" value="Csa_7G219820"/>
</dbReference>
<reference evidence="1 2" key="3">
    <citation type="journal article" date="2010" name="BMC Genomics">
        <title>Transcriptome sequencing and comparative analysis of cucumber flowers with different sex types.</title>
        <authorList>
            <person name="Guo S."/>
            <person name="Zheng Y."/>
            <person name="Joung J.G."/>
            <person name="Liu S."/>
            <person name="Zhang Z."/>
            <person name="Crasta O.R."/>
            <person name="Sobral B.W."/>
            <person name="Xu Y."/>
            <person name="Huang S."/>
            <person name="Fei Z."/>
        </authorList>
    </citation>
    <scope>NUCLEOTIDE SEQUENCE [LARGE SCALE GENOMIC DNA]</scope>
    <source>
        <strain evidence="2">cv. 9930</strain>
    </source>
</reference>
<dbReference type="AlphaFoldDB" id="A0A0A0K7A2"/>
<sequence>MQRNTEKNTFPPAPSSTSLLPFFLLHIKPITIHSLVLNLFSDFDRLRNCIHRSELRHNRVSNLHLIQRGGGFCSSLETCG</sequence>
<dbReference type="Proteomes" id="UP000029981">
    <property type="component" value="Chromosome 7"/>
</dbReference>